<reference evidence="1" key="1">
    <citation type="journal article" date="2021" name="Proc. Natl. Acad. Sci. U.S.A.">
        <title>A Catalog of Tens of Thousands of Viruses from Human Metagenomes Reveals Hidden Associations with Chronic Diseases.</title>
        <authorList>
            <person name="Tisza M.J."/>
            <person name="Buck C.B."/>
        </authorList>
    </citation>
    <scope>NUCLEOTIDE SEQUENCE</scope>
    <source>
        <strain evidence="1">CtvyM23</strain>
    </source>
</reference>
<dbReference type="EMBL" id="BK014908">
    <property type="protein sequence ID" value="DAD81823.1"/>
    <property type="molecule type" value="Genomic_DNA"/>
</dbReference>
<sequence>MEQWKFWKCLPIVKVSDKGKVYDCKRNTLCKTETISGHVYVWIDVLGVKRYLLAQVVADTWLDNPNNYHLIKHKDGNNQNNCVSNLEFVETMEDTINHKDDKKNIERWKEKMKRQHQAFRSL</sequence>
<dbReference type="SUPFAM" id="SSF54060">
    <property type="entry name" value="His-Me finger endonucleases"/>
    <property type="match status" value="1"/>
</dbReference>
<proteinExistence type="predicted"/>
<accession>A0A8S5MIF2</accession>
<protein>
    <submittedName>
        <fullName evidence="1">PROTEIN/DNA Complex catalytic motif, Helix-turn-helix DNA</fullName>
    </submittedName>
</protein>
<dbReference type="InterPro" id="IPR044925">
    <property type="entry name" value="His-Me_finger_sf"/>
</dbReference>
<evidence type="ECO:0000313" key="1">
    <source>
        <dbReference type="EMBL" id="DAD81823.1"/>
    </source>
</evidence>
<organism evidence="1">
    <name type="scientific">Siphoviridae sp. ctvyM23</name>
    <dbReference type="NCBI Taxonomy" id="2826514"/>
    <lineage>
        <taxon>Viruses</taxon>
        <taxon>Duplodnaviria</taxon>
        <taxon>Heunggongvirae</taxon>
        <taxon>Uroviricota</taxon>
        <taxon>Caudoviricetes</taxon>
    </lineage>
</organism>
<dbReference type="Gene3D" id="3.90.75.20">
    <property type="match status" value="1"/>
</dbReference>
<name>A0A8S5MIF2_9CAUD</name>